<dbReference type="InterPro" id="IPR017871">
    <property type="entry name" value="ABC_transporter-like_CS"/>
</dbReference>
<dbReference type="PANTHER" id="PTHR43297">
    <property type="entry name" value="OLIGOPEPTIDE TRANSPORT ATP-BINDING PROTEIN APPD"/>
    <property type="match status" value="1"/>
</dbReference>
<evidence type="ECO:0000259" key="8">
    <source>
        <dbReference type="PROSITE" id="PS50893"/>
    </source>
</evidence>
<organism evidence="9 10">
    <name type="scientific">Urinicoccus massiliensis</name>
    <dbReference type="NCBI Taxonomy" id="1723382"/>
    <lineage>
        <taxon>Bacteria</taxon>
        <taxon>Bacillati</taxon>
        <taxon>Bacillota</taxon>
        <taxon>Tissierellia</taxon>
        <taxon>Tissierellales</taxon>
        <taxon>Peptoniphilaceae</taxon>
        <taxon>Urinicoccus</taxon>
    </lineage>
</organism>
<keyword evidence="7" id="KW-0472">Membrane</keyword>
<keyword evidence="6 9" id="KW-0067">ATP-binding</keyword>
<comment type="similarity">
    <text evidence="2">Belongs to the ABC transporter superfamily.</text>
</comment>
<evidence type="ECO:0000256" key="6">
    <source>
        <dbReference type="ARBA" id="ARBA00022840"/>
    </source>
</evidence>
<name>A0A8H2R257_9FIRM</name>
<comment type="caution">
    <text evidence="9">The sequence shown here is derived from an EMBL/GenBank/DDBJ whole genome shotgun (WGS) entry which is preliminary data.</text>
</comment>
<dbReference type="InterPro" id="IPR050388">
    <property type="entry name" value="ABC_Ni/Peptide_Import"/>
</dbReference>
<dbReference type="AlphaFoldDB" id="A0A8H2R257"/>
<keyword evidence="4" id="KW-1003">Cell membrane</keyword>
<dbReference type="Proteomes" id="UP000377798">
    <property type="component" value="Unassembled WGS sequence"/>
</dbReference>
<keyword evidence="9" id="KW-0378">Hydrolase</keyword>
<dbReference type="Gene3D" id="3.40.50.300">
    <property type="entry name" value="P-loop containing nucleotide triphosphate hydrolases"/>
    <property type="match status" value="1"/>
</dbReference>
<evidence type="ECO:0000313" key="9">
    <source>
        <dbReference type="EMBL" id="VFB17293.1"/>
    </source>
</evidence>
<dbReference type="SUPFAM" id="SSF52540">
    <property type="entry name" value="P-loop containing nucleoside triphosphate hydrolases"/>
    <property type="match status" value="1"/>
</dbReference>
<dbReference type="GO" id="GO:0005886">
    <property type="term" value="C:plasma membrane"/>
    <property type="evidence" value="ECO:0007669"/>
    <property type="project" value="UniProtKB-SubCell"/>
</dbReference>
<proteinExistence type="inferred from homology"/>
<dbReference type="InterPro" id="IPR027417">
    <property type="entry name" value="P-loop_NTPase"/>
</dbReference>
<evidence type="ECO:0000256" key="3">
    <source>
        <dbReference type="ARBA" id="ARBA00022448"/>
    </source>
</evidence>
<gene>
    <name evidence="9" type="primary">metN2</name>
    <name evidence="9" type="ORF">NCTC13150_01880</name>
</gene>
<dbReference type="PROSITE" id="PS00211">
    <property type="entry name" value="ABC_TRANSPORTER_1"/>
    <property type="match status" value="1"/>
</dbReference>
<dbReference type="EC" id="3.6.3.-" evidence="9"/>
<protein>
    <submittedName>
        <fullName evidence="9">Methionine import ATP-binding protein MetN 2</fullName>
        <ecNumber evidence="9">3.6.3.-</ecNumber>
    </submittedName>
</protein>
<dbReference type="EMBL" id="CAACYI010000001">
    <property type="protein sequence ID" value="VFB17293.1"/>
    <property type="molecule type" value="Genomic_DNA"/>
</dbReference>
<dbReference type="GO" id="GO:0005524">
    <property type="term" value="F:ATP binding"/>
    <property type="evidence" value="ECO:0007669"/>
    <property type="project" value="UniProtKB-KW"/>
</dbReference>
<dbReference type="GO" id="GO:0016887">
    <property type="term" value="F:ATP hydrolysis activity"/>
    <property type="evidence" value="ECO:0007669"/>
    <property type="project" value="InterPro"/>
</dbReference>
<keyword evidence="10" id="KW-1185">Reference proteome</keyword>
<evidence type="ECO:0000256" key="2">
    <source>
        <dbReference type="ARBA" id="ARBA00005417"/>
    </source>
</evidence>
<evidence type="ECO:0000313" key="10">
    <source>
        <dbReference type="Proteomes" id="UP000377798"/>
    </source>
</evidence>
<evidence type="ECO:0000256" key="7">
    <source>
        <dbReference type="ARBA" id="ARBA00023136"/>
    </source>
</evidence>
<dbReference type="InterPro" id="IPR003439">
    <property type="entry name" value="ABC_transporter-like_ATP-bd"/>
</dbReference>
<dbReference type="InterPro" id="IPR003593">
    <property type="entry name" value="AAA+_ATPase"/>
</dbReference>
<evidence type="ECO:0000256" key="4">
    <source>
        <dbReference type="ARBA" id="ARBA00022475"/>
    </source>
</evidence>
<accession>A0A8H2R257</accession>
<evidence type="ECO:0000256" key="5">
    <source>
        <dbReference type="ARBA" id="ARBA00022741"/>
    </source>
</evidence>
<keyword evidence="3" id="KW-0813">Transport</keyword>
<dbReference type="PROSITE" id="PS50893">
    <property type="entry name" value="ABC_TRANSPORTER_2"/>
    <property type="match status" value="1"/>
</dbReference>
<dbReference type="Pfam" id="PF00005">
    <property type="entry name" value="ABC_tran"/>
    <property type="match status" value="1"/>
</dbReference>
<feature type="domain" description="ABC transporter" evidence="8">
    <location>
        <begin position="2"/>
        <end position="230"/>
    </location>
</feature>
<reference evidence="9 10" key="1">
    <citation type="submission" date="2019-02" db="EMBL/GenBank/DDBJ databases">
        <authorList>
            <consortium name="Pathogen Informatics"/>
        </authorList>
    </citation>
    <scope>NUCLEOTIDE SEQUENCE [LARGE SCALE GENOMIC DNA]</scope>
    <source>
        <strain evidence="9 10">3012STDY7089603</strain>
    </source>
</reference>
<evidence type="ECO:0000256" key="1">
    <source>
        <dbReference type="ARBA" id="ARBA00004202"/>
    </source>
</evidence>
<dbReference type="RefSeq" id="WP_131749868.1">
    <property type="nucleotide sequence ID" value="NZ_CAACYI010000001.1"/>
</dbReference>
<keyword evidence="5" id="KW-0547">Nucleotide-binding</keyword>
<comment type="subcellular location">
    <subcellularLocation>
        <location evidence="1">Cell membrane</location>
        <topology evidence="1">Peripheral membrane protein</topology>
    </subcellularLocation>
</comment>
<sequence length="246" mass="27860">MIQIKNLSVYCKDLCLLKSINLTIEKGQFYCLVGESGGGKSLLSKAILGTLPETMRTHGFIQRESEKLDFILQNPRGSLQSQVTIKRQVYHLLNSYGYPKKDWEGLIYKMLASVQLDHHKNLLDKTPLQLSGGMCQKLALACALFSKPDFLVADEVTSALDQESRQEILDLIYKFYQDNQVTLLCITHDLDVAEKYASHLGIIHQGVLIESGEKRKILAHPQKTYTKELIQSFEEHKSFIKSGKSI</sequence>
<dbReference type="PANTHER" id="PTHR43297:SF2">
    <property type="entry name" value="DIPEPTIDE TRANSPORT ATP-BINDING PROTEIN DPPD"/>
    <property type="match status" value="1"/>
</dbReference>
<dbReference type="SMART" id="SM00382">
    <property type="entry name" value="AAA"/>
    <property type="match status" value="1"/>
</dbReference>